<dbReference type="EMBL" id="JMCC02000059">
    <property type="protein sequence ID" value="KIG15176.1"/>
    <property type="molecule type" value="Genomic_DNA"/>
</dbReference>
<reference evidence="6 7" key="1">
    <citation type="submission" date="2014-12" db="EMBL/GenBank/DDBJ databases">
        <title>Genome assembly of Enhygromyxa salina DSM 15201.</title>
        <authorList>
            <person name="Sharma G."/>
            <person name="Subramanian S."/>
        </authorList>
    </citation>
    <scope>NUCLEOTIDE SEQUENCE [LARGE SCALE GENOMIC DNA]</scope>
    <source>
        <strain evidence="6 7">DSM 15201</strain>
    </source>
</reference>
<dbReference type="Gene3D" id="3.30.565.10">
    <property type="entry name" value="Histidine kinase-like ATPase, C-terminal domain"/>
    <property type="match status" value="1"/>
</dbReference>
<gene>
    <name evidence="6" type="ORF">DB30_05876</name>
</gene>
<sequence length="654" mass="71861">MVEHSTTLHKTRVDLEGLMKVLGDHLYSTPMVAVRELVQNAHDSCERRRIEAGEGFEPRINVLADPSAHTLTIEDTGAGLTDDEIRRYLATVGAGYTRTLRQRESLAAAQAEAPANDLAEAQSKLESKAGSKTGSDGLIGYFGLGFLSAFVVAERTEVWTCSYQQPDQAWRFVSRDGQTYTLEVGAARPVGTRVTLHLREAHHALANPLAVRRLLIRYACLLRHPIFCPLDASWPAEGDAVNADPPPWRDDRELAPLRRQKLALEFAARFESDFEPLCTIEIGGADGAADPPEVRGLLWIQDSTTYGSSDNRRVWVFVRGMMITDDARELLPRWAGFIGAAVEGLGLTPTASREDLQRDSAYDRAAAQLLDALVLGLGQIAREQPATWRRILYRHNEALLGAAICDARLFALVAEQATIPTSQGDLSLTRVLERSQGKIYVSQAQRGGFEELLFRALSVPVVQARRYGALAVTRRWAEQRGVPLVMLGTERGEQALFRKVEDDELEPGAAEGLRRAFAAEHDSGEVEVVLSRFAPTHLPFVLVPDREVELKQRIEADDADRRISTAALGLARLFTQTIEAGPPVRLHLNLDCQVIATLGRLLGTQGPASAAAPALGLLRPLVALLSQTDEQQRYMSSEAALTQICELAERLLQA</sequence>
<protein>
    <submittedName>
        <fullName evidence="6">Chaperone protein HtpG</fullName>
    </submittedName>
</protein>
<dbReference type="GO" id="GO:0140662">
    <property type="term" value="F:ATP-dependent protein folding chaperone"/>
    <property type="evidence" value="ECO:0007669"/>
    <property type="project" value="InterPro"/>
</dbReference>
<dbReference type="InterPro" id="IPR036890">
    <property type="entry name" value="HATPase_C_sf"/>
</dbReference>
<dbReference type="PANTHER" id="PTHR11528">
    <property type="entry name" value="HEAT SHOCK PROTEIN 90 FAMILY MEMBER"/>
    <property type="match status" value="1"/>
</dbReference>
<keyword evidence="3 5" id="KW-0067">ATP-binding</keyword>
<proteinExistence type="inferred from homology"/>
<keyword evidence="2 5" id="KW-0547">Nucleotide-binding</keyword>
<evidence type="ECO:0000256" key="3">
    <source>
        <dbReference type="ARBA" id="ARBA00022840"/>
    </source>
</evidence>
<evidence type="ECO:0000313" key="6">
    <source>
        <dbReference type="EMBL" id="KIG15176.1"/>
    </source>
</evidence>
<feature type="binding site" evidence="5">
    <location>
        <position position="192"/>
    </location>
    <ligand>
        <name>ATP</name>
        <dbReference type="ChEBI" id="CHEBI:30616"/>
    </ligand>
</feature>
<evidence type="ECO:0000256" key="4">
    <source>
        <dbReference type="ARBA" id="ARBA00023186"/>
    </source>
</evidence>
<evidence type="ECO:0000256" key="5">
    <source>
        <dbReference type="PIRSR" id="PIRSR002583-1"/>
    </source>
</evidence>
<dbReference type="PIRSF" id="PIRSF002583">
    <property type="entry name" value="Hsp90"/>
    <property type="match status" value="1"/>
</dbReference>
<feature type="binding site" evidence="5">
    <location>
        <position position="75"/>
    </location>
    <ligand>
        <name>ATP</name>
        <dbReference type="ChEBI" id="CHEBI:30616"/>
    </ligand>
</feature>
<feature type="binding site" evidence="5">
    <location>
        <position position="36"/>
    </location>
    <ligand>
        <name>ATP</name>
        <dbReference type="ChEBI" id="CHEBI:30616"/>
    </ligand>
</feature>
<dbReference type="SUPFAM" id="SSF54211">
    <property type="entry name" value="Ribosomal protein S5 domain 2-like"/>
    <property type="match status" value="1"/>
</dbReference>
<dbReference type="GO" id="GO:0051082">
    <property type="term" value="F:unfolded protein binding"/>
    <property type="evidence" value="ECO:0007669"/>
    <property type="project" value="InterPro"/>
</dbReference>
<dbReference type="Gene3D" id="3.30.230.80">
    <property type="match status" value="1"/>
</dbReference>
<name>A0A0C2CVS4_9BACT</name>
<organism evidence="6 7">
    <name type="scientific">Enhygromyxa salina</name>
    <dbReference type="NCBI Taxonomy" id="215803"/>
    <lineage>
        <taxon>Bacteria</taxon>
        <taxon>Pseudomonadati</taxon>
        <taxon>Myxococcota</taxon>
        <taxon>Polyangia</taxon>
        <taxon>Nannocystales</taxon>
        <taxon>Nannocystaceae</taxon>
        <taxon>Enhygromyxa</taxon>
    </lineage>
</organism>
<dbReference type="InterPro" id="IPR020568">
    <property type="entry name" value="Ribosomal_Su5_D2-typ_SF"/>
</dbReference>
<dbReference type="SUPFAM" id="SSF55874">
    <property type="entry name" value="ATPase domain of HSP90 chaperone/DNA topoisomerase II/histidine kinase"/>
    <property type="match status" value="1"/>
</dbReference>
<dbReference type="Proteomes" id="UP000031599">
    <property type="component" value="Unassembled WGS sequence"/>
</dbReference>
<dbReference type="GO" id="GO:0016887">
    <property type="term" value="F:ATP hydrolysis activity"/>
    <property type="evidence" value="ECO:0007669"/>
    <property type="project" value="InterPro"/>
</dbReference>
<dbReference type="InterPro" id="IPR001404">
    <property type="entry name" value="Hsp90_fam"/>
</dbReference>
<accession>A0A0C2CVS4</accession>
<evidence type="ECO:0000256" key="1">
    <source>
        <dbReference type="ARBA" id="ARBA00008239"/>
    </source>
</evidence>
<comment type="similarity">
    <text evidence="1">Belongs to the heat shock protein 90 family.</text>
</comment>
<evidence type="ECO:0000256" key="2">
    <source>
        <dbReference type="ARBA" id="ARBA00022741"/>
    </source>
</evidence>
<dbReference type="RefSeq" id="WP_052552222.1">
    <property type="nucleotide sequence ID" value="NZ_JMCC02000059.1"/>
</dbReference>
<evidence type="ECO:0000313" key="7">
    <source>
        <dbReference type="Proteomes" id="UP000031599"/>
    </source>
</evidence>
<dbReference type="GO" id="GO:0005524">
    <property type="term" value="F:ATP binding"/>
    <property type="evidence" value="ECO:0007669"/>
    <property type="project" value="UniProtKB-KW"/>
</dbReference>
<comment type="caution">
    <text evidence="6">The sequence shown here is derived from an EMBL/GenBank/DDBJ whole genome shotgun (WGS) entry which is preliminary data.</text>
</comment>
<dbReference type="AlphaFoldDB" id="A0A0C2CVS4"/>
<keyword evidence="4" id="KW-0143">Chaperone</keyword>
<feature type="binding site" evidence="5">
    <location>
        <position position="40"/>
    </location>
    <ligand>
        <name>ATP</name>
        <dbReference type="ChEBI" id="CHEBI:30616"/>
    </ligand>
</feature>